<dbReference type="OrthoDB" id="2451835at2"/>
<proteinExistence type="predicted"/>
<dbReference type="STRING" id="1508404.JMA_23440"/>
<dbReference type="EMBL" id="CP009416">
    <property type="protein sequence ID" value="AJD91661.1"/>
    <property type="molecule type" value="Genomic_DNA"/>
</dbReference>
<sequence>MKQEPASKNKDGTIIQFPLAEKSKKSTGVILFPVLSGILCAAVFGLILNMLLEKPDQQPLLAEPPEETSLFESPAFTFWVLQAGAFSSVEAAEDFTSGMSADTAHVLVKQDDMILLWIGAAASEDLAKALAAKVSGEVYIKQVSVSSIALEVSEADKKWLTEAISAINQKLASPDQTFAATESKSKSSTLHDFQQAVQHENKETAFLQSLGALIQLEQKHQE</sequence>
<dbReference type="InterPro" id="IPR007730">
    <property type="entry name" value="SPOR-like_dom"/>
</dbReference>
<evidence type="ECO:0000259" key="2">
    <source>
        <dbReference type="Pfam" id="PF05036"/>
    </source>
</evidence>
<dbReference type="BioCyc" id="JESP1508404:G14D9-11599-MONOMER"/>
<name>A0A0B5ANE2_9BACL</name>
<evidence type="ECO:0000256" key="1">
    <source>
        <dbReference type="SAM" id="Phobius"/>
    </source>
</evidence>
<feature type="domain" description="SPOR" evidence="2">
    <location>
        <begin position="77"/>
        <end position="135"/>
    </location>
</feature>
<dbReference type="Proteomes" id="UP000031449">
    <property type="component" value="Chromosome"/>
</dbReference>
<dbReference type="KEGG" id="jeo:JMA_23440"/>
<dbReference type="HOGENOM" id="CLU_1243948_0_0_9"/>
<feature type="transmembrane region" description="Helical" evidence="1">
    <location>
        <begin position="29"/>
        <end position="52"/>
    </location>
</feature>
<gene>
    <name evidence="3" type="ORF">JMA_23440</name>
</gene>
<organism evidence="3 4">
    <name type="scientific">Jeotgalibacillus malaysiensis</name>
    <dbReference type="NCBI Taxonomy" id="1508404"/>
    <lineage>
        <taxon>Bacteria</taxon>
        <taxon>Bacillati</taxon>
        <taxon>Bacillota</taxon>
        <taxon>Bacilli</taxon>
        <taxon>Bacillales</taxon>
        <taxon>Caryophanaceae</taxon>
        <taxon>Jeotgalibacillus</taxon>
    </lineage>
</organism>
<accession>A0A0B5ANE2</accession>
<evidence type="ECO:0000313" key="4">
    <source>
        <dbReference type="Proteomes" id="UP000031449"/>
    </source>
</evidence>
<dbReference type="AlphaFoldDB" id="A0A0B5ANE2"/>
<protein>
    <recommendedName>
        <fullName evidence="2">SPOR domain-containing protein</fullName>
    </recommendedName>
</protein>
<keyword evidence="1" id="KW-0472">Membrane</keyword>
<reference evidence="3 4" key="1">
    <citation type="submission" date="2014-08" db="EMBL/GenBank/DDBJ databases">
        <title>Complete genome of a marine bacteria Jeotgalibacillus malaysiensis.</title>
        <authorList>
            <person name="Yaakop A.S."/>
            <person name="Chan K.-G."/>
            <person name="Goh K.M."/>
        </authorList>
    </citation>
    <scope>NUCLEOTIDE SEQUENCE [LARGE SCALE GENOMIC DNA]</scope>
    <source>
        <strain evidence="3 4">D5</strain>
    </source>
</reference>
<dbReference type="Pfam" id="PF05036">
    <property type="entry name" value="SPOR"/>
    <property type="match status" value="1"/>
</dbReference>
<keyword evidence="1" id="KW-1133">Transmembrane helix</keyword>
<evidence type="ECO:0000313" key="3">
    <source>
        <dbReference type="EMBL" id="AJD91661.1"/>
    </source>
</evidence>
<keyword evidence="1" id="KW-0812">Transmembrane</keyword>
<keyword evidence="4" id="KW-1185">Reference proteome</keyword>
<dbReference type="GO" id="GO:0042834">
    <property type="term" value="F:peptidoglycan binding"/>
    <property type="evidence" value="ECO:0007669"/>
    <property type="project" value="InterPro"/>
</dbReference>